<accession>A0A2K8SV20</accession>
<reference evidence="6 7" key="1">
    <citation type="submission" date="2017-11" db="EMBL/GenBank/DDBJ databases">
        <title>Complete genome of a free-living desiccation-tolerant cyanobacterium and its photosynthetic adaptation to extreme terrestrial habitat.</title>
        <authorList>
            <person name="Shang J."/>
        </authorList>
    </citation>
    <scope>NUCLEOTIDE SEQUENCE [LARGE SCALE GENOMIC DNA]</scope>
    <source>
        <strain evidence="6 7">CCNUN1</strain>
    </source>
</reference>
<dbReference type="GO" id="GO:0016757">
    <property type="term" value="F:glycosyltransferase activity"/>
    <property type="evidence" value="ECO:0007669"/>
    <property type="project" value="UniProtKB-KW"/>
</dbReference>
<evidence type="ECO:0000313" key="7">
    <source>
        <dbReference type="Proteomes" id="UP000232003"/>
    </source>
</evidence>
<dbReference type="Proteomes" id="UP000232003">
    <property type="component" value="Chromosome"/>
</dbReference>
<keyword evidence="3 6" id="KW-0808">Transferase</keyword>
<evidence type="ECO:0000259" key="4">
    <source>
        <dbReference type="Pfam" id="PF00534"/>
    </source>
</evidence>
<keyword evidence="2" id="KW-0328">Glycosyltransferase</keyword>
<dbReference type="InterPro" id="IPR028098">
    <property type="entry name" value="Glyco_trans_4-like_N"/>
</dbReference>
<proteinExistence type="inferred from homology"/>
<dbReference type="KEGG" id="nfl:COO91_05291"/>
<organism evidence="6 7">
    <name type="scientific">Nostoc flagelliforme CCNUN1</name>
    <dbReference type="NCBI Taxonomy" id="2038116"/>
    <lineage>
        <taxon>Bacteria</taxon>
        <taxon>Bacillati</taxon>
        <taxon>Cyanobacteriota</taxon>
        <taxon>Cyanophyceae</taxon>
        <taxon>Nostocales</taxon>
        <taxon>Nostocaceae</taxon>
        <taxon>Nostoc</taxon>
    </lineage>
</organism>
<dbReference type="CDD" id="cd03801">
    <property type="entry name" value="GT4_PimA-like"/>
    <property type="match status" value="1"/>
</dbReference>
<evidence type="ECO:0000256" key="3">
    <source>
        <dbReference type="ARBA" id="ARBA00022679"/>
    </source>
</evidence>
<evidence type="ECO:0000313" key="6">
    <source>
        <dbReference type="EMBL" id="AUB39299.1"/>
    </source>
</evidence>
<name>A0A2K8SV20_9NOSO</name>
<feature type="domain" description="Glycosyl transferase family 1" evidence="4">
    <location>
        <begin position="219"/>
        <end position="384"/>
    </location>
</feature>
<evidence type="ECO:0000259" key="5">
    <source>
        <dbReference type="Pfam" id="PF13439"/>
    </source>
</evidence>
<dbReference type="AlphaFoldDB" id="A0A2K8SV20"/>
<dbReference type="InterPro" id="IPR001296">
    <property type="entry name" value="Glyco_trans_1"/>
</dbReference>
<dbReference type="Pfam" id="PF13439">
    <property type="entry name" value="Glyco_transf_4"/>
    <property type="match status" value="1"/>
</dbReference>
<gene>
    <name evidence="6" type="ORF">COO91_05291</name>
</gene>
<dbReference type="Pfam" id="PF00534">
    <property type="entry name" value="Glycos_transf_1"/>
    <property type="match status" value="1"/>
</dbReference>
<dbReference type="EMBL" id="CP024785">
    <property type="protein sequence ID" value="AUB39299.1"/>
    <property type="molecule type" value="Genomic_DNA"/>
</dbReference>
<feature type="domain" description="Glycosyltransferase subfamily 4-like N-terminal" evidence="5">
    <location>
        <begin position="40"/>
        <end position="205"/>
    </location>
</feature>
<sequence length="402" mass="44771">MCACFNIFIGDTLVENKPENLASSSASILTLGLGWFPKSPGGLERYIYELTHKLAANKDQVELCGVGLPEAEINSPIKLTNLASPDSAIWQRLWSIRTNFQKRRISKLDAINLHFALYSFPLLDILPKGVPVTFNFHGPWASESQQEVVNKNLSLLIKHQLIEKNTYNRCDRFIVLSKAFGKILHDKYQVPWSKINIIPGGVDINWFQPNLSPQEACTKLGWPTNRRILFTSRRLVHRTGVDKLLQALAIIKPRIPDVWLAIAGRGHIQAALQQQATELGLDDNVKFLGFLPDEQLPIAYQAAELTVMPSQSFEGFGLVIIESLACGTPVLCTPVGGMPEILSGFSPDLITPSTEASAIAEKLEQVLLGNIPIPSRETCRQYATTHYDWNQIAQQVRKILLA</sequence>
<evidence type="ECO:0000256" key="2">
    <source>
        <dbReference type="ARBA" id="ARBA00022676"/>
    </source>
</evidence>
<comment type="similarity">
    <text evidence="1">Belongs to the glycosyltransferase group 1 family. Glycosyltransferase 4 subfamily.</text>
</comment>
<dbReference type="SUPFAM" id="SSF53756">
    <property type="entry name" value="UDP-Glycosyltransferase/glycogen phosphorylase"/>
    <property type="match status" value="1"/>
</dbReference>
<protein>
    <submittedName>
        <fullName evidence="6">Glycosyltransferase involved in cell wall bisynthesis</fullName>
    </submittedName>
</protein>
<evidence type="ECO:0000256" key="1">
    <source>
        <dbReference type="ARBA" id="ARBA00009481"/>
    </source>
</evidence>
<dbReference type="PANTHER" id="PTHR12526:SF640">
    <property type="entry name" value="COLANIC ACID BIOSYNTHESIS GLYCOSYLTRANSFERASE WCAL-RELATED"/>
    <property type="match status" value="1"/>
</dbReference>
<dbReference type="PANTHER" id="PTHR12526">
    <property type="entry name" value="GLYCOSYLTRANSFERASE"/>
    <property type="match status" value="1"/>
</dbReference>
<keyword evidence="7" id="KW-1185">Reference proteome</keyword>
<dbReference type="Gene3D" id="3.40.50.2000">
    <property type="entry name" value="Glycogen Phosphorylase B"/>
    <property type="match status" value="2"/>
</dbReference>